<accession>A0A0B0PKY5</accession>
<organism evidence="1 2">
    <name type="scientific">Gossypium arboreum</name>
    <name type="common">Tree cotton</name>
    <name type="synonym">Gossypium nanking</name>
    <dbReference type="NCBI Taxonomy" id="29729"/>
    <lineage>
        <taxon>Eukaryota</taxon>
        <taxon>Viridiplantae</taxon>
        <taxon>Streptophyta</taxon>
        <taxon>Embryophyta</taxon>
        <taxon>Tracheophyta</taxon>
        <taxon>Spermatophyta</taxon>
        <taxon>Magnoliopsida</taxon>
        <taxon>eudicotyledons</taxon>
        <taxon>Gunneridae</taxon>
        <taxon>Pentapetalae</taxon>
        <taxon>rosids</taxon>
        <taxon>malvids</taxon>
        <taxon>Malvales</taxon>
        <taxon>Malvaceae</taxon>
        <taxon>Malvoideae</taxon>
        <taxon>Gossypium</taxon>
    </lineage>
</organism>
<dbReference type="Proteomes" id="UP000032142">
    <property type="component" value="Unassembled WGS sequence"/>
</dbReference>
<dbReference type="EMBL" id="KN432812">
    <property type="protein sequence ID" value="KHG25552.1"/>
    <property type="molecule type" value="Genomic_DNA"/>
</dbReference>
<reference evidence="2" key="1">
    <citation type="submission" date="2014-09" db="EMBL/GenBank/DDBJ databases">
        <authorList>
            <person name="Mudge J."/>
            <person name="Ramaraj T."/>
            <person name="Lindquist I.E."/>
            <person name="Bharti A.K."/>
            <person name="Sundararajan A."/>
            <person name="Cameron C.T."/>
            <person name="Woodward J.E."/>
            <person name="May G.D."/>
            <person name="Brubaker C."/>
            <person name="Broadhvest J."/>
            <person name="Wilkins T.A."/>
        </authorList>
    </citation>
    <scope>NUCLEOTIDE SEQUENCE</scope>
    <source>
        <strain evidence="2">cv. AKA8401</strain>
    </source>
</reference>
<sequence length="32" mass="3500">MGSLIILAARAQMIVCRKLFASAKKMTPYSLS</sequence>
<name>A0A0B0PKY5_GOSAR</name>
<evidence type="ECO:0000313" key="1">
    <source>
        <dbReference type="EMBL" id="KHG25552.1"/>
    </source>
</evidence>
<evidence type="ECO:0000313" key="2">
    <source>
        <dbReference type="Proteomes" id="UP000032142"/>
    </source>
</evidence>
<protein>
    <submittedName>
        <fullName evidence="1">Uncharacterized protein</fullName>
    </submittedName>
</protein>
<proteinExistence type="predicted"/>
<dbReference type="AlphaFoldDB" id="A0A0B0PKY5"/>
<keyword evidence="2" id="KW-1185">Reference proteome</keyword>
<gene>
    <name evidence="1" type="ORF">F383_07930</name>
</gene>